<dbReference type="SUPFAM" id="SSF56935">
    <property type="entry name" value="Porins"/>
    <property type="match status" value="1"/>
</dbReference>
<dbReference type="Pfam" id="PF07715">
    <property type="entry name" value="Plug"/>
    <property type="match status" value="1"/>
</dbReference>
<dbReference type="OrthoDB" id="9758472at2"/>
<keyword evidence="11 14" id="KW-0472">Membrane</keyword>
<dbReference type="InterPro" id="IPR010105">
    <property type="entry name" value="TonB_sidphr_rcpt"/>
</dbReference>
<keyword evidence="4 14" id="KW-1134">Transmembrane beta strand</keyword>
<protein>
    <submittedName>
        <fullName evidence="19">TonB-dependent receptor</fullName>
    </submittedName>
</protein>
<dbReference type="GO" id="GO:0038023">
    <property type="term" value="F:signaling receptor activity"/>
    <property type="evidence" value="ECO:0007669"/>
    <property type="project" value="InterPro"/>
</dbReference>
<keyword evidence="10 15" id="KW-0798">TonB box</keyword>
<keyword evidence="3 14" id="KW-0813">Transport</keyword>
<evidence type="ECO:0000256" key="8">
    <source>
        <dbReference type="ARBA" id="ARBA00023004"/>
    </source>
</evidence>
<evidence type="ECO:0000256" key="1">
    <source>
        <dbReference type="ARBA" id="ARBA00004571"/>
    </source>
</evidence>
<dbReference type="RefSeq" id="WP_140619931.1">
    <property type="nucleotide sequence ID" value="NZ_VFRQ01000002.1"/>
</dbReference>
<evidence type="ECO:0000256" key="4">
    <source>
        <dbReference type="ARBA" id="ARBA00022452"/>
    </source>
</evidence>
<proteinExistence type="inferred from homology"/>
<dbReference type="InterPro" id="IPR037066">
    <property type="entry name" value="Plug_dom_sf"/>
</dbReference>
<dbReference type="SUPFAM" id="SSF49452">
    <property type="entry name" value="Starch-binding domain-like"/>
    <property type="match status" value="1"/>
</dbReference>
<evidence type="ECO:0000256" key="10">
    <source>
        <dbReference type="ARBA" id="ARBA00023077"/>
    </source>
</evidence>
<evidence type="ECO:0000256" key="14">
    <source>
        <dbReference type="PROSITE-ProRule" id="PRU01360"/>
    </source>
</evidence>
<dbReference type="GO" id="GO:0030246">
    <property type="term" value="F:carbohydrate binding"/>
    <property type="evidence" value="ECO:0007669"/>
    <property type="project" value="InterPro"/>
</dbReference>
<comment type="caution">
    <text evidence="19">The sequence shown here is derived from an EMBL/GenBank/DDBJ whole genome shotgun (WGS) entry which is preliminary data.</text>
</comment>
<evidence type="ECO:0000256" key="6">
    <source>
        <dbReference type="ARBA" id="ARBA00022692"/>
    </source>
</evidence>
<evidence type="ECO:0000256" key="15">
    <source>
        <dbReference type="RuleBase" id="RU003357"/>
    </source>
</evidence>
<dbReference type="PANTHER" id="PTHR32552">
    <property type="entry name" value="FERRICHROME IRON RECEPTOR-RELATED"/>
    <property type="match status" value="1"/>
</dbReference>
<feature type="domain" description="TonB-dependent receptor plug" evidence="18">
    <location>
        <begin position="134"/>
        <end position="229"/>
    </location>
</feature>
<evidence type="ECO:0000256" key="5">
    <source>
        <dbReference type="ARBA" id="ARBA00022496"/>
    </source>
</evidence>
<dbReference type="PANTHER" id="PTHR32552:SF68">
    <property type="entry name" value="FERRICHROME OUTER MEMBRANE TRANSPORTER_PHAGE RECEPTOR"/>
    <property type="match status" value="1"/>
</dbReference>
<dbReference type="CDD" id="cd01347">
    <property type="entry name" value="ligand_gated_channel"/>
    <property type="match status" value="1"/>
</dbReference>
<evidence type="ECO:0000256" key="13">
    <source>
        <dbReference type="ARBA" id="ARBA00023237"/>
    </source>
</evidence>
<dbReference type="GO" id="GO:0015344">
    <property type="term" value="F:siderophore uptake transmembrane transporter activity"/>
    <property type="evidence" value="ECO:0007669"/>
    <property type="project" value="TreeGrafter"/>
</dbReference>
<dbReference type="Pfam" id="PF13620">
    <property type="entry name" value="CarboxypepD_reg"/>
    <property type="match status" value="1"/>
</dbReference>
<keyword evidence="9" id="KW-0406">Ion transport</keyword>
<dbReference type="Gene3D" id="2.170.130.10">
    <property type="entry name" value="TonB-dependent receptor, plug domain"/>
    <property type="match status" value="1"/>
</dbReference>
<sequence>MLKNYTLLALLLTLCQLAWAQRSNTIQGRVLSADGAAVSGASVVLEHTRYGTTTNDEGYFEISHVPDGTYRVRAMLLGFEGNAQSVTLAQGQAKSVTLTLSPNARQVSEVEVFGVRDKQPEKLDAITRLPLKPSEQIQSISVISEKLIEQQGALTVVEGVRNVPGVYTYATYGGVRESISSRGFRGIPTLKNGVRVMTDFRGQGFSTDMQGVESVQVLKGASSVTMGASTDLGGPGGIVNIVTKTPKFENTGSLSLRAGSWGLIRPTFDVQRVLDKDNKVAVRLNGAYENGGKFRDHMSNESFYINPSLEWRPNNRSTLTLEMDYFDEAQNIDPGTVNLSADNSENRIYDLPRERYFGFESDKTDVQHSTYTARYNYNLSSNLYLRAAFFNSNYNADAIKTGLSALKTDEANNINVDQANWYRRSIAHNSTREDNSTVLQLDLVGRKLETGKTNHTFQVGVDYRYIDLFQPTYNSIAIDQINVFDPATISHTLPENLPAFERTGGTQSYDYRFGATLQDVIQLTDWARVYGGVRYSTNKTRSKGETSATTEFWNPLAGVMFTVTDGLNIFGSYTNSTNPRSAAVVDANGDPLGAERIDQLEAGIKSEWLNDRLRFNLTLYKINNKNMNLKAFTVDENGTVLETGYYIKGGNDERKGVEVELTGRVLENLEIVTGYAYIDAQYKEHTTFVPGSAPNNTPKHTFNAYANYTFRNGLLQGLSLGTGAYYLGKRPYNDWTVEGVQYHDIEPNTAPWYNKAYTLVNAQIGYEFKKHWGVRALFNNVFDEVGYDAYRSNFIDRIQPRNFSGIVTYKF</sequence>
<evidence type="ECO:0000313" key="20">
    <source>
        <dbReference type="Proteomes" id="UP000316727"/>
    </source>
</evidence>
<keyword evidence="20" id="KW-1185">Reference proteome</keyword>
<feature type="signal peptide" evidence="16">
    <location>
        <begin position="1"/>
        <end position="20"/>
    </location>
</feature>
<dbReference type="InterPro" id="IPR036942">
    <property type="entry name" value="Beta-barrel_TonB_sf"/>
</dbReference>
<keyword evidence="12 19" id="KW-0675">Receptor</keyword>
<dbReference type="NCBIfam" id="TIGR01783">
    <property type="entry name" value="TonB-siderophor"/>
    <property type="match status" value="1"/>
</dbReference>
<keyword evidence="8" id="KW-0408">Iron</keyword>
<dbReference type="GO" id="GO:0009279">
    <property type="term" value="C:cell outer membrane"/>
    <property type="evidence" value="ECO:0007669"/>
    <property type="project" value="UniProtKB-SubCell"/>
</dbReference>
<dbReference type="Gene3D" id="2.60.40.1120">
    <property type="entry name" value="Carboxypeptidase-like, regulatory domain"/>
    <property type="match status" value="1"/>
</dbReference>
<keyword evidence="5" id="KW-0410">Iron transport</keyword>
<dbReference type="GO" id="GO:0015891">
    <property type="term" value="P:siderophore transport"/>
    <property type="evidence" value="ECO:0007669"/>
    <property type="project" value="InterPro"/>
</dbReference>
<dbReference type="PROSITE" id="PS52016">
    <property type="entry name" value="TONB_DEPENDENT_REC_3"/>
    <property type="match status" value="1"/>
</dbReference>
<evidence type="ECO:0000256" key="7">
    <source>
        <dbReference type="ARBA" id="ARBA00022729"/>
    </source>
</evidence>
<comment type="subcellular location">
    <subcellularLocation>
        <location evidence="1 14">Cell outer membrane</location>
        <topology evidence="1 14">Multi-pass membrane protein</topology>
    </subcellularLocation>
</comment>
<evidence type="ECO:0000256" key="9">
    <source>
        <dbReference type="ARBA" id="ARBA00023065"/>
    </source>
</evidence>
<organism evidence="19 20">
    <name type="scientific">Pontibacter mangrovi</name>
    <dbReference type="NCBI Taxonomy" id="2589816"/>
    <lineage>
        <taxon>Bacteria</taxon>
        <taxon>Pseudomonadati</taxon>
        <taxon>Bacteroidota</taxon>
        <taxon>Cytophagia</taxon>
        <taxon>Cytophagales</taxon>
        <taxon>Hymenobacteraceae</taxon>
        <taxon>Pontibacter</taxon>
    </lineage>
</organism>
<evidence type="ECO:0000256" key="11">
    <source>
        <dbReference type="ARBA" id="ARBA00023136"/>
    </source>
</evidence>
<evidence type="ECO:0000259" key="18">
    <source>
        <dbReference type="Pfam" id="PF07715"/>
    </source>
</evidence>
<feature type="domain" description="TonB-dependent receptor-like beta-barrel" evidence="17">
    <location>
        <begin position="311"/>
        <end position="781"/>
    </location>
</feature>
<reference evidence="19 20" key="1">
    <citation type="submission" date="2019-06" db="EMBL/GenBank/DDBJ databases">
        <title>A novel bacterium of genus Pontibacter, isolated from marine sediment.</title>
        <authorList>
            <person name="Huang H."/>
            <person name="Mo K."/>
            <person name="Hu Y."/>
        </authorList>
    </citation>
    <scope>NUCLEOTIDE SEQUENCE [LARGE SCALE GENOMIC DNA]</scope>
    <source>
        <strain evidence="19 20">HB172049</strain>
    </source>
</reference>
<evidence type="ECO:0000256" key="2">
    <source>
        <dbReference type="ARBA" id="ARBA00009810"/>
    </source>
</evidence>
<keyword evidence="6 14" id="KW-0812">Transmembrane</keyword>
<feature type="chain" id="PRO_5021219920" evidence="16">
    <location>
        <begin position="21"/>
        <end position="811"/>
    </location>
</feature>
<dbReference type="EMBL" id="VFRQ01000002">
    <property type="protein sequence ID" value="TPE45322.1"/>
    <property type="molecule type" value="Genomic_DNA"/>
</dbReference>
<gene>
    <name evidence="19" type="ORF">FJM65_04600</name>
</gene>
<dbReference type="InterPro" id="IPR039426">
    <property type="entry name" value="TonB-dep_rcpt-like"/>
</dbReference>
<evidence type="ECO:0000256" key="16">
    <source>
        <dbReference type="SAM" id="SignalP"/>
    </source>
</evidence>
<dbReference type="Pfam" id="PF00593">
    <property type="entry name" value="TonB_dep_Rec_b-barrel"/>
    <property type="match status" value="1"/>
</dbReference>
<keyword evidence="13 14" id="KW-0998">Cell outer membrane</keyword>
<evidence type="ECO:0000256" key="12">
    <source>
        <dbReference type="ARBA" id="ARBA00023170"/>
    </source>
</evidence>
<comment type="similarity">
    <text evidence="2 14 15">Belongs to the TonB-dependent receptor family.</text>
</comment>
<name>A0A501W9B0_9BACT</name>
<evidence type="ECO:0000259" key="17">
    <source>
        <dbReference type="Pfam" id="PF00593"/>
    </source>
</evidence>
<evidence type="ECO:0000256" key="3">
    <source>
        <dbReference type="ARBA" id="ARBA00022448"/>
    </source>
</evidence>
<evidence type="ECO:0000313" key="19">
    <source>
        <dbReference type="EMBL" id="TPE45322.1"/>
    </source>
</evidence>
<accession>A0A501W9B0</accession>
<dbReference type="Gene3D" id="2.40.170.20">
    <property type="entry name" value="TonB-dependent receptor, beta-barrel domain"/>
    <property type="match status" value="1"/>
</dbReference>
<dbReference type="InterPro" id="IPR000531">
    <property type="entry name" value="Beta-barrel_TonB"/>
</dbReference>
<dbReference type="InterPro" id="IPR012910">
    <property type="entry name" value="Plug_dom"/>
</dbReference>
<keyword evidence="7 16" id="KW-0732">Signal</keyword>
<dbReference type="Proteomes" id="UP000316727">
    <property type="component" value="Unassembled WGS sequence"/>
</dbReference>
<dbReference type="InterPro" id="IPR013784">
    <property type="entry name" value="Carb-bd-like_fold"/>
</dbReference>
<dbReference type="AlphaFoldDB" id="A0A501W9B0"/>